<feature type="transmembrane region" description="Helical" evidence="1">
    <location>
        <begin position="12"/>
        <end position="33"/>
    </location>
</feature>
<reference evidence="2" key="1">
    <citation type="submission" date="2021-12" db="EMBL/GenBank/DDBJ databases">
        <title>Comparative genomics, transcriptomics and evolutionary studies reveal genomic signatures of adaptation to plant cell wall in hemibiotrophic fungi.</title>
        <authorList>
            <consortium name="DOE Joint Genome Institute"/>
            <person name="Baroncelli R."/>
            <person name="Diaz J.F."/>
            <person name="Benocci T."/>
            <person name="Peng M."/>
            <person name="Battaglia E."/>
            <person name="Haridas S."/>
            <person name="Andreopoulos W."/>
            <person name="Labutti K."/>
            <person name="Pangilinan J."/>
            <person name="Floch G.L."/>
            <person name="Makela M.R."/>
            <person name="Henrissat B."/>
            <person name="Grigoriev I.V."/>
            <person name="Crouch J.A."/>
            <person name="De Vries R.P."/>
            <person name="Sukno S.A."/>
            <person name="Thon M.R."/>
        </authorList>
    </citation>
    <scope>NUCLEOTIDE SEQUENCE</scope>
    <source>
        <strain evidence="2">CBS 112980</strain>
    </source>
</reference>
<comment type="caution">
    <text evidence="2">The sequence shown here is derived from an EMBL/GenBank/DDBJ whole genome shotgun (WGS) entry which is preliminary data.</text>
</comment>
<keyword evidence="1" id="KW-0472">Membrane</keyword>
<gene>
    <name evidence="2" type="ORF">BDZ83DRAFT_344596</name>
</gene>
<evidence type="ECO:0000313" key="2">
    <source>
        <dbReference type="EMBL" id="KAK1730911.1"/>
    </source>
</evidence>
<keyword evidence="3" id="KW-1185">Reference proteome</keyword>
<dbReference type="EMBL" id="JAHMHS010000005">
    <property type="protein sequence ID" value="KAK1730911.1"/>
    <property type="molecule type" value="Genomic_DNA"/>
</dbReference>
<protein>
    <submittedName>
        <fullName evidence="2">Uncharacterized protein</fullName>
    </submittedName>
</protein>
<organism evidence="2 3">
    <name type="scientific">Glomerella acutata</name>
    <name type="common">Colletotrichum acutatum</name>
    <dbReference type="NCBI Taxonomy" id="27357"/>
    <lineage>
        <taxon>Eukaryota</taxon>
        <taxon>Fungi</taxon>
        <taxon>Dikarya</taxon>
        <taxon>Ascomycota</taxon>
        <taxon>Pezizomycotina</taxon>
        <taxon>Sordariomycetes</taxon>
        <taxon>Hypocreomycetidae</taxon>
        <taxon>Glomerellales</taxon>
        <taxon>Glomerellaceae</taxon>
        <taxon>Colletotrichum</taxon>
        <taxon>Colletotrichum acutatum species complex</taxon>
    </lineage>
</organism>
<keyword evidence="1" id="KW-0812">Transmembrane</keyword>
<evidence type="ECO:0000256" key="1">
    <source>
        <dbReference type="SAM" id="Phobius"/>
    </source>
</evidence>
<dbReference type="RefSeq" id="XP_060370966.1">
    <property type="nucleotide sequence ID" value="XM_060502482.1"/>
</dbReference>
<name>A0AAD8XP78_GLOAC</name>
<sequence>MEYGQDVTIQSPSLGLLSTLFTFMSVLTLSHFAECGDRRTRCHHKARRQARSHTTTITTTSIILSLLSASGTVSAVIRHLASQGGGWYQKVVGPEYMVPYPGPEAIPLSDRYRDIHLSPRGLCGEQAPFRVKPWQV</sequence>
<dbReference type="GeneID" id="85386381"/>
<evidence type="ECO:0000313" key="3">
    <source>
        <dbReference type="Proteomes" id="UP001244207"/>
    </source>
</evidence>
<accession>A0AAD8XP78</accession>
<dbReference type="AlphaFoldDB" id="A0AAD8XP78"/>
<proteinExistence type="predicted"/>
<dbReference type="Proteomes" id="UP001244207">
    <property type="component" value="Unassembled WGS sequence"/>
</dbReference>
<feature type="transmembrane region" description="Helical" evidence="1">
    <location>
        <begin position="54"/>
        <end position="77"/>
    </location>
</feature>
<keyword evidence="1" id="KW-1133">Transmembrane helix</keyword>